<dbReference type="Proteomes" id="UP000186878">
    <property type="component" value="Unassembled WGS sequence"/>
</dbReference>
<comment type="caution">
    <text evidence="2">The sequence shown here is derived from an EMBL/GenBank/DDBJ whole genome shotgun (WGS) entry which is preliminary data.</text>
</comment>
<dbReference type="InterPro" id="IPR009493">
    <property type="entry name" value="P2_GpE"/>
</dbReference>
<sequence length="54" mass="6389">MADLAIVFHWTPTDCAELTLRELMEWRERARKRSSSEDSHGARSQTPGHPRRRR</sequence>
<dbReference type="RefSeq" id="WP_075570930.1">
    <property type="nucleotide sequence ID" value="NZ_MSDO01000022.1"/>
</dbReference>
<protein>
    <recommendedName>
        <fullName evidence="4">Phage tail protein</fullName>
    </recommendedName>
</protein>
<reference evidence="2 3" key="1">
    <citation type="submission" date="2016-12" db="EMBL/GenBank/DDBJ databases">
        <title>Draft genome sequences of strains Salinicola socius SMB35, Salinicola sp. MH3R3-1 and Chromohalobacter sp. SMB17 from the Verkhnekamsk potash mining region of Russia.</title>
        <authorList>
            <person name="Mavrodi D.V."/>
            <person name="Olsson B.E."/>
            <person name="Korsakova E.S."/>
            <person name="Pyankova A."/>
            <person name="Mavrodi O.V."/>
            <person name="Plotnikova E.G."/>
        </authorList>
    </citation>
    <scope>NUCLEOTIDE SEQUENCE [LARGE SCALE GENOMIC DNA]</scope>
    <source>
        <strain evidence="2 3">SMB35</strain>
    </source>
</reference>
<proteinExistence type="predicted"/>
<feature type="region of interest" description="Disordered" evidence="1">
    <location>
        <begin position="29"/>
        <end position="54"/>
    </location>
</feature>
<dbReference type="AlphaFoldDB" id="A0A1Q8SPH7"/>
<gene>
    <name evidence="2" type="ORF">BTW07_14690</name>
</gene>
<evidence type="ECO:0000256" key="1">
    <source>
        <dbReference type="SAM" id="MobiDB-lite"/>
    </source>
</evidence>
<keyword evidence="3" id="KW-1185">Reference proteome</keyword>
<dbReference type="OrthoDB" id="8566531at2"/>
<organism evidence="2 3">
    <name type="scientific">Salinicola socius</name>
    <dbReference type="NCBI Taxonomy" id="404433"/>
    <lineage>
        <taxon>Bacteria</taxon>
        <taxon>Pseudomonadati</taxon>
        <taxon>Pseudomonadota</taxon>
        <taxon>Gammaproteobacteria</taxon>
        <taxon>Oceanospirillales</taxon>
        <taxon>Halomonadaceae</taxon>
        <taxon>Salinicola</taxon>
    </lineage>
</organism>
<evidence type="ECO:0008006" key="4">
    <source>
        <dbReference type="Google" id="ProtNLM"/>
    </source>
</evidence>
<dbReference type="EMBL" id="MSDO01000022">
    <property type="protein sequence ID" value="OLO03328.1"/>
    <property type="molecule type" value="Genomic_DNA"/>
</dbReference>
<evidence type="ECO:0000313" key="2">
    <source>
        <dbReference type="EMBL" id="OLO03328.1"/>
    </source>
</evidence>
<accession>A0A1Q8SPH7</accession>
<dbReference type="STRING" id="404433.BTW07_14690"/>
<feature type="compositionally biased region" description="Basic and acidic residues" evidence="1">
    <location>
        <begin position="29"/>
        <end position="41"/>
    </location>
</feature>
<name>A0A1Q8SPH7_9GAMM</name>
<evidence type="ECO:0000313" key="3">
    <source>
        <dbReference type="Proteomes" id="UP000186878"/>
    </source>
</evidence>
<dbReference type="Pfam" id="PF06528">
    <property type="entry name" value="Phage_P2_GpE"/>
    <property type="match status" value="1"/>
</dbReference>